<feature type="region of interest" description="Disordered" evidence="1">
    <location>
        <begin position="102"/>
        <end position="265"/>
    </location>
</feature>
<evidence type="ECO:0000313" key="2">
    <source>
        <dbReference type="EMBL" id="KAI9632255.1"/>
    </source>
</evidence>
<dbReference type="Proteomes" id="UP001164286">
    <property type="component" value="Unassembled WGS sequence"/>
</dbReference>
<dbReference type="GeneID" id="77727183"/>
<proteinExistence type="predicted"/>
<keyword evidence="3" id="KW-1185">Reference proteome</keyword>
<feature type="compositionally biased region" description="Polar residues" evidence="1">
    <location>
        <begin position="231"/>
        <end position="241"/>
    </location>
</feature>
<dbReference type="RefSeq" id="XP_052942032.1">
    <property type="nucleotide sequence ID" value="XM_053087978.1"/>
</dbReference>
<feature type="compositionally biased region" description="Basic and acidic residues" evidence="1">
    <location>
        <begin position="102"/>
        <end position="111"/>
    </location>
</feature>
<protein>
    <submittedName>
        <fullName evidence="2">Uncharacterized protein</fullName>
    </submittedName>
</protein>
<organism evidence="2 3">
    <name type="scientific">Dioszegia hungarica</name>
    <dbReference type="NCBI Taxonomy" id="4972"/>
    <lineage>
        <taxon>Eukaryota</taxon>
        <taxon>Fungi</taxon>
        <taxon>Dikarya</taxon>
        <taxon>Basidiomycota</taxon>
        <taxon>Agaricomycotina</taxon>
        <taxon>Tremellomycetes</taxon>
        <taxon>Tremellales</taxon>
        <taxon>Bulleribasidiaceae</taxon>
        <taxon>Dioszegia</taxon>
    </lineage>
</organism>
<evidence type="ECO:0000256" key="1">
    <source>
        <dbReference type="SAM" id="MobiDB-lite"/>
    </source>
</evidence>
<feature type="compositionally biased region" description="Basic and acidic residues" evidence="1">
    <location>
        <begin position="131"/>
        <end position="156"/>
    </location>
</feature>
<feature type="compositionally biased region" description="Low complexity" evidence="1">
    <location>
        <begin position="209"/>
        <end position="222"/>
    </location>
</feature>
<accession>A0AA38H1Y0</accession>
<feature type="compositionally biased region" description="Polar residues" evidence="1">
    <location>
        <begin position="250"/>
        <end position="265"/>
    </location>
</feature>
<gene>
    <name evidence="2" type="ORF">MKK02DRAFT_30120</name>
</gene>
<dbReference type="EMBL" id="JAKWFO010000014">
    <property type="protein sequence ID" value="KAI9632255.1"/>
    <property type="molecule type" value="Genomic_DNA"/>
</dbReference>
<feature type="compositionally biased region" description="Low complexity" evidence="1">
    <location>
        <begin position="175"/>
        <end position="187"/>
    </location>
</feature>
<name>A0AA38H1Y0_9TREE</name>
<sequence length="265" mass="28988">MCYRILGWRRCLAATQRLSGHPDRQFCPARTVTIPDIHLALSQIQSAPARRRDAVTSLRRRKDIQRRAPVLRSVGAVAQRHAAMLLQPTYNTPLSIQLGKNKRETGGKEAGGKNPQGVTVRNPADDLSDTTVKDHRAAMLERKTPTERSDLEDALSREPTSVFDDTSSDEDGPESLSRSLLSLLQKSRTSPPVGVRKHSMSASWHSDKTGAGASSTSPTSSRTTRKWMVNRSKTNETGTNEECQELSAAPGSSQQSRKASTTEGS</sequence>
<reference evidence="2" key="1">
    <citation type="journal article" date="2022" name="G3 (Bethesda)">
        <title>High quality genome of the basidiomycete yeast Dioszegia hungarica PDD-24b-2 isolated from cloud water.</title>
        <authorList>
            <person name="Jarrige D."/>
            <person name="Haridas S."/>
            <person name="Bleykasten-Grosshans C."/>
            <person name="Joly M."/>
            <person name="Nadalig T."/>
            <person name="Sancelme M."/>
            <person name="Vuilleumier S."/>
            <person name="Grigoriev I.V."/>
            <person name="Amato P."/>
            <person name="Bringel F."/>
        </authorList>
    </citation>
    <scope>NUCLEOTIDE SEQUENCE</scope>
    <source>
        <strain evidence="2">PDD-24b-2</strain>
    </source>
</reference>
<comment type="caution">
    <text evidence="2">The sequence shown here is derived from an EMBL/GenBank/DDBJ whole genome shotgun (WGS) entry which is preliminary data.</text>
</comment>
<evidence type="ECO:0000313" key="3">
    <source>
        <dbReference type="Proteomes" id="UP001164286"/>
    </source>
</evidence>
<dbReference type="AlphaFoldDB" id="A0AA38H1Y0"/>